<dbReference type="GO" id="GO:0033192">
    <property type="term" value="F:calmodulin-dependent protein phosphatase activity"/>
    <property type="evidence" value="ECO:0007669"/>
    <property type="project" value="InterPro"/>
</dbReference>
<proteinExistence type="inferred from homology"/>
<dbReference type="HOGENOM" id="CLU_004962_0_5_1"/>
<dbReference type="PROSITE" id="PS00125">
    <property type="entry name" value="SER_THR_PHOSPHATASE"/>
    <property type="match status" value="1"/>
</dbReference>
<comment type="similarity">
    <text evidence="1">Belongs to the PPP phosphatase family.</text>
</comment>
<comment type="catalytic activity">
    <reaction evidence="1">
        <text>O-phospho-L-threonyl-[protein] + H2O = L-threonyl-[protein] + phosphate</text>
        <dbReference type="Rhea" id="RHEA:47004"/>
        <dbReference type="Rhea" id="RHEA-COMP:11060"/>
        <dbReference type="Rhea" id="RHEA-COMP:11605"/>
        <dbReference type="ChEBI" id="CHEBI:15377"/>
        <dbReference type="ChEBI" id="CHEBI:30013"/>
        <dbReference type="ChEBI" id="CHEBI:43474"/>
        <dbReference type="ChEBI" id="CHEBI:61977"/>
        <dbReference type="EC" id="3.1.3.16"/>
    </reaction>
</comment>
<reference evidence="3 4" key="1">
    <citation type="journal article" date="2013" name="BMC Genomics">
        <title>Comparative genomics of parasitic silkworm microsporidia reveal an association between genome expansion and host adaptation.</title>
        <authorList>
            <person name="Pan G."/>
            <person name="Xu J."/>
            <person name="Li T."/>
            <person name="Xia Q."/>
            <person name="Liu S.L."/>
            <person name="Zhang G."/>
            <person name="Li S."/>
            <person name="Li C."/>
            <person name="Liu H."/>
            <person name="Yang L."/>
            <person name="Liu T."/>
            <person name="Zhang X."/>
            <person name="Wu Z."/>
            <person name="Fan W."/>
            <person name="Dang X."/>
            <person name="Xiang H."/>
            <person name="Tao M."/>
            <person name="Li Y."/>
            <person name="Hu J."/>
            <person name="Li Z."/>
            <person name="Lin L."/>
            <person name="Luo J."/>
            <person name="Geng L."/>
            <person name="Wang L."/>
            <person name="Long M."/>
            <person name="Wan Y."/>
            <person name="He N."/>
            <person name="Zhang Z."/>
            <person name="Lu C."/>
            <person name="Keeling P.J."/>
            <person name="Wang J."/>
            <person name="Xiang Z."/>
            <person name="Zhou Z."/>
        </authorList>
    </citation>
    <scope>NUCLEOTIDE SEQUENCE [LARGE SCALE GENOMIC DNA]</scope>
    <source>
        <strain evidence="4">CQ1 / CVCC 102059</strain>
    </source>
</reference>
<dbReference type="VEuPathDB" id="MicrosporidiaDB:NBO_80g0022"/>
<dbReference type="SUPFAM" id="SSF56300">
    <property type="entry name" value="Metallo-dependent phosphatases"/>
    <property type="match status" value="1"/>
</dbReference>
<dbReference type="InterPro" id="IPR043360">
    <property type="entry name" value="PP2B"/>
</dbReference>
<evidence type="ECO:0000313" key="3">
    <source>
        <dbReference type="EMBL" id="EOB13359.1"/>
    </source>
</evidence>
<feature type="domain" description="Serine/threonine specific protein phosphatases" evidence="2">
    <location>
        <begin position="108"/>
        <end position="113"/>
    </location>
</feature>
<name>R0M5W1_NOSB1</name>
<dbReference type="Proteomes" id="UP000016927">
    <property type="component" value="Unassembled WGS sequence"/>
</dbReference>
<dbReference type="InterPro" id="IPR004843">
    <property type="entry name" value="Calcineurin-like_PHP"/>
</dbReference>
<dbReference type="InterPro" id="IPR029052">
    <property type="entry name" value="Metallo-depent_PP-like"/>
</dbReference>
<dbReference type="EMBL" id="KB908988">
    <property type="protein sequence ID" value="EOB13359.1"/>
    <property type="molecule type" value="Genomic_DNA"/>
</dbReference>
<dbReference type="PRINTS" id="PR00114">
    <property type="entry name" value="STPHPHTASE"/>
</dbReference>
<dbReference type="PANTHER" id="PTHR45673">
    <property type="entry name" value="SERINE/THREONINE-PROTEIN PHOSPHATASE 2B CATALYTIC SUBUNIT 1-RELATED"/>
    <property type="match status" value="1"/>
</dbReference>
<dbReference type="OrthoDB" id="2192794at2759"/>
<dbReference type="EC" id="3.1.3.16" evidence="1"/>
<organism evidence="3 4">
    <name type="scientific">Nosema bombycis (strain CQ1 / CVCC 102059)</name>
    <name type="common">Microsporidian parasite</name>
    <name type="synonym">Pebrine of silkworm</name>
    <dbReference type="NCBI Taxonomy" id="578461"/>
    <lineage>
        <taxon>Eukaryota</taxon>
        <taxon>Fungi</taxon>
        <taxon>Fungi incertae sedis</taxon>
        <taxon>Microsporidia</taxon>
        <taxon>Nosematidae</taxon>
        <taxon>Nosema</taxon>
    </lineage>
</organism>
<evidence type="ECO:0000259" key="2">
    <source>
        <dbReference type="PROSITE" id="PS00125"/>
    </source>
</evidence>
<keyword evidence="1" id="KW-0378">Hydrolase</keyword>
<accession>R0M5W1</accession>
<gene>
    <name evidence="3" type="ORF">NBO_80g0022</name>
</gene>
<protein>
    <recommendedName>
        <fullName evidence="1">Serine/threonine-protein phosphatase</fullName>
        <ecNumber evidence="1">3.1.3.16</ecNumber>
    </recommendedName>
</protein>
<dbReference type="STRING" id="578461.R0M5W1"/>
<dbReference type="AlphaFoldDB" id="R0M5W1"/>
<dbReference type="GO" id="GO:0097720">
    <property type="term" value="P:calcineurin-mediated signaling"/>
    <property type="evidence" value="ECO:0007669"/>
    <property type="project" value="InterPro"/>
</dbReference>
<evidence type="ECO:0000256" key="1">
    <source>
        <dbReference type="RuleBase" id="RU004273"/>
    </source>
</evidence>
<sequence>MNYKEIYENIKNNVLPPIDVVLKVFDSASDILILENNVLDLDGSFKVVGDIHGQYYDFLKMLEIYGEPSSENKYLFLGDYVDRGFNSIEVFFSVLLLKLMHPNDIYILRGNHESQLLTENYTYKLECRLKYNDIVYYNSCEIFTYLPIATVLNKTIFCVHGGIAPSIDLDFLRKSNRFEERPVFNDILWSDPGNIDYFQTSSRGEGYVFGEKAVDCFLDKHGFTTIIRSHQLVYEGLDVLFNGKVITVWSAPNYSDTKNKAVCLQIEPSGFNPLPLEEANPQYKEDDFYRFLMDYKWRMFESKDTE</sequence>
<evidence type="ECO:0000313" key="4">
    <source>
        <dbReference type="Proteomes" id="UP000016927"/>
    </source>
</evidence>
<dbReference type="Pfam" id="PF00149">
    <property type="entry name" value="Metallophos"/>
    <property type="match status" value="1"/>
</dbReference>
<dbReference type="InterPro" id="IPR006186">
    <property type="entry name" value="Ser/Thr-sp_prot-phosphatase"/>
</dbReference>
<keyword evidence="4" id="KW-1185">Reference proteome</keyword>
<dbReference type="Gene3D" id="3.60.21.10">
    <property type="match status" value="1"/>
</dbReference>
<dbReference type="SMART" id="SM00156">
    <property type="entry name" value="PP2Ac"/>
    <property type="match status" value="1"/>
</dbReference>